<evidence type="ECO:0000256" key="8">
    <source>
        <dbReference type="ARBA" id="ARBA00039074"/>
    </source>
</evidence>
<keyword evidence="4" id="KW-0133">Cell shape</keyword>
<dbReference type="AlphaFoldDB" id="A0A172TPQ6"/>
<evidence type="ECO:0000256" key="3">
    <source>
        <dbReference type="ARBA" id="ARBA00022679"/>
    </source>
</evidence>
<sequence>MTSQTEEWNDALRSVGGADIYYSPGYCAMAENNNEGMARLFVYREQQFIICYAFLMRSINDLNLPEVKQLQRNMYDIVTPYGYGGPLCNVKDEEERVSLFERFGEVFSAYCRMVGIVTEFVRFHPLFHNEKDYSGVQPTPLRNTVCMDLTSSREDVIDSLTSGCRNRVRYAQKNGVRVSREDPAQIKDFIELYYATMDKNHAHPYYYFSEPYFRDLVQLLDQHVSLFVARYEGRVIASTFFLHYNDYVTYHLTGSDKDYLKFAPYNLLICEAASYFKSLGYKYLHLGGGYGGNDELFRFKSTFSKKAPLDFYIGRKVHNPEIYEMLTRQIQVQDNFFPLYRHSSLGVSTYSRV</sequence>
<evidence type="ECO:0000256" key="5">
    <source>
        <dbReference type="ARBA" id="ARBA00022984"/>
    </source>
</evidence>
<evidence type="ECO:0000256" key="7">
    <source>
        <dbReference type="ARBA" id="ARBA00023316"/>
    </source>
</evidence>
<keyword evidence="5" id="KW-0573">Peptidoglycan synthesis</keyword>
<comment type="catalytic activity">
    <reaction evidence="11">
        <text>beta-D-GlcNAc-(1-&gt;4)-Mur2Ac(oyl-L-Ala-D-isoglutaminyl-L-Lys-D-Ala-D-Ala)-di-trans,octa-cis-undecaprenyl diphosphate + glycyl-tRNA(Gly) = beta-D-GlcNAc-(1-&gt;4)-Mur2Ac(oyl-L-Ala-D-isoglutaminyl-L-Lys-(N(6)-Gly)-D-Ala-D-Ala)-di-trans,octa-cis-undecaprenyl diphosphate + tRNA(Gly) + H(+)</text>
        <dbReference type="Rhea" id="RHEA:30435"/>
        <dbReference type="Rhea" id="RHEA-COMP:9664"/>
        <dbReference type="Rhea" id="RHEA-COMP:9683"/>
        <dbReference type="ChEBI" id="CHEBI:15378"/>
        <dbReference type="ChEBI" id="CHEBI:62233"/>
        <dbReference type="ChEBI" id="CHEBI:62234"/>
        <dbReference type="ChEBI" id="CHEBI:78442"/>
        <dbReference type="ChEBI" id="CHEBI:78522"/>
        <dbReference type="EC" id="2.3.2.16"/>
    </reaction>
</comment>
<gene>
    <name evidence="13" type="ORF">SY83_08240</name>
</gene>
<dbReference type="PANTHER" id="PTHR36174">
    <property type="entry name" value="LIPID II:GLYCINE GLYCYLTRANSFERASE"/>
    <property type="match status" value="1"/>
</dbReference>
<evidence type="ECO:0000259" key="12">
    <source>
        <dbReference type="Pfam" id="PF13480"/>
    </source>
</evidence>
<evidence type="ECO:0000256" key="2">
    <source>
        <dbReference type="ARBA" id="ARBA00009943"/>
    </source>
</evidence>
<evidence type="ECO:0000256" key="6">
    <source>
        <dbReference type="ARBA" id="ARBA00023315"/>
    </source>
</evidence>
<evidence type="ECO:0000256" key="10">
    <source>
        <dbReference type="ARBA" id="ARBA00042933"/>
    </source>
</evidence>
<keyword evidence="7" id="KW-0961">Cell wall biogenesis/degradation</keyword>
<dbReference type="STRING" id="1178515.SY83_08240"/>
<dbReference type="GO" id="GO:0009252">
    <property type="term" value="P:peptidoglycan biosynthetic process"/>
    <property type="evidence" value="ECO:0007669"/>
    <property type="project" value="UniProtKB-KW"/>
</dbReference>
<evidence type="ECO:0000313" key="13">
    <source>
        <dbReference type="EMBL" id="ANE48797.1"/>
    </source>
</evidence>
<dbReference type="PROSITE" id="PS51191">
    <property type="entry name" value="FEMABX"/>
    <property type="match status" value="1"/>
</dbReference>
<protein>
    <recommendedName>
        <fullName evidence="9">Lipid II:glycine glycyltransferase</fullName>
        <ecNumber evidence="8">2.3.2.16</ecNumber>
    </recommendedName>
    <alternativeName>
        <fullName evidence="10">Factor essential for expression of methicillin resistance X</fullName>
    </alternativeName>
</protein>
<feature type="domain" description="BioF2-like acetyltransferase" evidence="12">
    <location>
        <begin position="165"/>
        <end position="290"/>
    </location>
</feature>
<dbReference type="KEGG" id="pswu:SY83_08240"/>
<dbReference type="InterPro" id="IPR050644">
    <property type="entry name" value="PG_Glycine_Bridge_Synth"/>
</dbReference>
<dbReference type="Gene3D" id="3.40.630.30">
    <property type="match status" value="1"/>
</dbReference>
<comment type="similarity">
    <text evidence="2">Belongs to the FemABX family.</text>
</comment>
<reference evidence="13 14" key="1">
    <citation type="submission" date="2015-01" db="EMBL/GenBank/DDBJ databases">
        <title>Paenibacillus swuensis/DY6/whole genome sequencing.</title>
        <authorList>
            <person name="Kim M.K."/>
            <person name="Srinivasan S."/>
            <person name="Lee J.-J."/>
        </authorList>
    </citation>
    <scope>NUCLEOTIDE SEQUENCE [LARGE SCALE GENOMIC DNA]</scope>
    <source>
        <strain evidence="13 14">DY6</strain>
    </source>
</reference>
<accession>A0A172TPQ6</accession>
<dbReference type="GO" id="GO:0071555">
    <property type="term" value="P:cell wall organization"/>
    <property type="evidence" value="ECO:0007669"/>
    <property type="project" value="UniProtKB-KW"/>
</dbReference>
<name>A0A172TPQ6_9BACL</name>
<dbReference type="GO" id="GO:0016755">
    <property type="term" value="F:aminoacyltransferase activity"/>
    <property type="evidence" value="ECO:0007669"/>
    <property type="project" value="InterPro"/>
</dbReference>
<dbReference type="PANTHER" id="PTHR36174:SF1">
    <property type="entry name" value="LIPID II:GLYCINE GLYCYLTRANSFERASE"/>
    <property type="match status" value="1"/>
</dbReference>
<proteinExistence type="inferred from homology"/>
<keyword evidence="14" id="KW-1185">Reference proteome</keyword>
<dbReference type="GO" id="GO:0005737">
    <property type="term" value="C:cytoplasm"/>
    <property type="evidence" value="ECO:0007669"/>
    <property type="project" value="UniProtKB-SubCell"/>
</dbReference>
<dbReference type="InterPro" id="IPR038740">
    <property type="entry name" value="BioF2-like_GNAT_dom"/>
</dbReference>
<dbReference type="Proteomes" id="UP000076927">
    <property type="component" value="Chromosome"/>
</dbReference>
<evidence type="ECO:0000313" key="14">
    <source>
        <dbReference type="Proteomes" id="UP000076927"/>
    </source>
</evidence>
<organism evidence="13 14">
    <name type="scientific">Paenibacillus swuensis</name>
    <dbReference type="NCBI Taxonomy" id="1178515"/>
    <lineage>
        <taxon>Bacteria</taxon>
        <taxon>Bacillati</taxon>
        <taxon>Bacillota</taxon>
        <taxon>Bacilli</taxon>
        <taxon>Bacillales</taxon>
        <taxon>Paenibacillaceae</taxon>
        <taxon>Paenibacillus</taxon>
    </lineage>
</organism>
<dbReference type="EC" id="2.3.2.16" evidence="8"/>
<dbReference type="InterPro" id="IPR003447">
    <property type="entry name" value="FEMABX"/>
</dbReference>
<evidence type="ECO:0000256" key="1">
    <source>
        <dbReference type="ARBA" id="ARBA00004496"/>
    </source>
</evidence>
<keyword evidence="6" id="KW-0012">Acyltransferase</keyword>
<evidence type="ECO:0000256" key="11">
    <source>
        <dbReference type="ARBA" id="ARBA00048654"/>
    </source>
</evidence>
<dbReference type="EMBL" id="CP011388">
    <property type="protein sequence ID" value="ANE48797.1"/>
    <property type="molecule type" value="Genomic_DNA"/>
</dbReference>
<dbReference type="PATRIC" id="fig|1178515.4.peg.1638"/>
<evidence type="ECO:0000256" key="9">
    <source>
        <dbReference type="ARBA" id="ARBA00040679"/>
    </source>
</evidence>
<comment type="subcellular location">
    <subcellularLocation>
        <location evidence="1">Cytoplasm</location>
    </subcellularLocation>
</comment>
<evidence type="ECO:0000256" key="4">
    <source>
        <dbReference type="ARBA" id="ARBA00022960"/>
    </source>
</evidence>
<dbReference type="GO" id="GO:0008360">
    <property type="term" value="P:regulation of cell shape"/>
    <property type="evidence" value="ECO:0007669"/>
    <property type="project" value="UniProtKB-KW"/>
</dbReference>
<dbReference type="SUPFAM" id="SSF55729">
    <property type="entry name" value="Acyl-CoA N-acyltransferases (Nat)"/>
    <property type="match status" value="1"/>
</dbReference>
<dbReference type="Pfam" id="PF13480">
    <property type="entry name" value="Acetyltransf_6"/>
    <property type="match status" value="1"/>
</dbReference>
<dbReference type="InterPro" id="IPR016181">
    <property type="entry name" value="Acyl_CoA_acyltransferase"/>
</dbReference>
<keyword evidence="3" id="KW-0808">Transferase</keyword>